<dbReference type="EMBL" id="JAGIZQ010000006">
    <property type="protein sequence ID" value="KAH6623937.1"/>
    <property type="molecule type" value="Genomic_DNA"/>
</dbReference>
<feature type="non-terminal residue" evidence="1">
    <location>
        <position position="230"/>
    </location>
</feature>
<evidence type="ECO:0000313" key="1">
    <source>
        <dbReference type="EMBL" id="KAH6623937.1"/>
    </source>
</evidence>
<name>A0ACB7P084_9PEZI</name>
<reference evidence="1 2" key="1">
    <citation type="journal article" date="2021" name="Nat. Commun.">
        <title>Genetic determinants of endophytism in the Arabidopsis root mycobiome.</title>
        <authorList>
            <person name="Mesny F."/>
            <person name="Miyauchi S."/>
            <person name="Thiergart T."/>
            <person name="Pickel B."/>
            <person name="Atanasova L."/>
            <person name="Karlsson M."/>
            <person name="Huettel B."/>
            <person name="Barry K.W."/>
            <person name="Haridas S."/>
            <person name="Chen C."/>
            <person name="Bauer D."/>
            <person name="Andreopoulos W."/>
            <person name="Pangilinan J."/>
            <person name="LaButti K."/>
            <person name="Riley R."/>
            <person name="Lipzen A."/>
            <person name="Clum A."/>
            <person name="Drula E."/>
            <person name="Henrissat B."/>
            <person name="Kohler A."/>
            <person name="Grigoriev I.V."/>
            <person name="Martin F.M."/>
            <person name="Hacquard S."/>
        </authorList>
    </citation>
    <scope>NUCLEOTIDE SEQUENCE [LARGE SCALE GENOMIC DNA]</scope>
    <source>
        <strain evidence="1 2">MPI-SDFR-AT-0079</strain>
    </source>
</reference>
<protein>
    <submittedName>
        <fullName evidence="1">Uncharacterized protein</fullName>
    </submittedName>
</protein>
<keyword evidence="2" id="KW-1185">Reference proteome</keyword>
<organism evidence="1 2">
    <name type="scientific">Chaetomium tenue</name>
    <dbReference type="NCBI Taxonomy" id="1854479"/>
    <lineage>
        <taxon>Eukaryota</taxon>
        <taxon>Fungi</taxon>
        <taxon>Dikarya</taxon>
        <taxon>Ascomycota</taxon>
        <taxon>Pezizomycotina</taxon>
        <taxon>Sordariomycetes</taxon>
        <taxon>Sordariomycetidae</taxon>
        <taxon>Sordariales</taxon>
        <taxon>Chaetomiaceae</taxon>
        <taxon>Chaetomium</taxon>
    </lineage>
</organism>
<sequence>MVLNIIKTGGEGVNPRWHRAFQSGEHYRDIMWTDLVEIARLHWEQIAADPSSRTMTNKQYEAMKQGVWDRGGCIVAVLFVPSNKGAYFFVSTVPKHFQSEMRKNGYLDAPAWWAAVHRKPKVYCHAEDAVEYDFEVKFRSGALDLPHIRIVNDDGRQYYHVQDRDLEYSRLKIAAWGCYGDDQTESPRQQKEGHFIELCHDNTEKQPTCRDVARTLNIEYCTGEKLNTER</sequence>
<dbReference type="Proteomes" id="UP000724584">
    <property type="component" value="Unassembled WGS sequence"/>
</dbReference>
<evidence type="ECO:0000313" key="2">
    <source>
        <dbReference type="Proteomes" id="UP000724584"/>
    </source>
</evidence>
<comment type="caution">
    <text evidence="1">The sequence shown here is derived from an EMBL/GenBank/DDBJ whole genome shotgun (WGS) entry which is preliminary data.</text>
</comment>
<proteinExistence type="predicted"/>
<accession>A0ACB7P084</accession>
<gene>
    <name evidence="1" type="ORF">F5144DRAFT_497928</name>
</gene>